<reference evidence="8 9" key="1">
    <citation type="submission" date="2015-01" db="EMBL/GenBank/DDBJ databases">
        <title>Genome sequence of the anaerobic bacterium Geobacter soli GSS01, a dissimilatory Fe(III) reducer from soil.</title>
        <authorList>
            <person name="Yang G."/>
            <person name="Zhou S."/>
        </authorList>
    </citation>
    <scope>NUCLEOTIDE SEQUENCE [LARGE SCALE GENOMIC DNA]</scope>
    <source>
        <strain evidence="8 9">GSS01</strain>
    </source>
</reference>
<feature type="domain" description="HYDIN/VesB/CFA65-like Ig-like" evidence="7">
    <location>
        <begin position="129"/>
        <end position="225"/>
    </location>
</feature>
<dbReference type="InterPro" id="IPR013783">
    <property type="entry name" value="Ig-like_fold"/>
</dbReference>
<evidence type="ECO:0000313" key="9">
    <source>
        <dbReference type="Proteomes" id="UP000031433"/>
    </source>
</evidence>
<dbReference type="PANTHER" id="PTHR37833:SF1">
    <property type="entry name" value="SIGNAL PEPTIDE PROTEIN"/>
    <property type="match status" value="1"/>
</dbReference>
<evidence type="ECO:0000313" key="8">
    <source>
        <dbReference type="EMBL" id="KIE41454.1"/>
    </source>
</evidence>
<protein>
    <recommendedName>
        <fullName evidence="7">HYDIN/VesB/CFA65-like Ig-like domain-containing protein</fullName>
    </recommendedName>
</protein>
<dbReference type="Gene3D" id="2.60.40.10">
    <property type="entry name" value="Immunoglobulins"/>
    <property type="match status" value="2"/>
</dbReference>
<dbReference type="RefSeq" id="WP_039643219.1">
    <property type="nucleotide sequence ID" value="NZ_JXBL01000001.1"/>
</dbReference>
<evidence type="ECO:0000256" key="4">
    <source>
        <dbReference type="ARBA" id="ARBA00023069"/>
    </source>
</evidence>
<dbReference type="InterPro" id="IPR053879">
    <property type="entry name" value="HYDIN_VesB_CFA65-like_Ig"/>
</dbReference>
<accession>A0A0C1TKW6</accession>
<evidence type="ECO:0000259" key="7">
    <source>
        <dbReference type="Pfam" id="PF22544"/>
    </source>
</evidence>
<dbReference type="PANTHER" id="PTHR37833">
    <property type="entry name" value="LIPOPROTEIN-RELATED"/>
    <property type="match status" value="1"/>
</dbReference>
<comment type="subcellular location">
    <subcellularLocation>
        <location evidence="1">Cell projection</location>
        <location evidence="1">Cilium</location>
    </subcellularLocation>
    <subcellularLocation>
        <location evidence="2">Cytoplasm</location>
    </subcellularLocation>
</comment>
<keyword evidence="5" id="KW-0966">Cell projection</keyword>
<evidence type="ECO:0000256" key="3">
    <source>
        <dbReference type="ARBA" id="ARBA00022490"/>
    </source>
</evidence>
<feature type="chain" id="PRO_5002153071" description="HYDIN/VesB/CFA65-like Ig-like domain-containing protein" evidence="6">
    <location>
        <begin position="24"/>
        <end position="229"/>
    </location>
</feature>
<evidence type="ECO:0000256" key="1">
    <source>
        <dbReference type="ARBA" id="ARBA00004138"/>
    </source>
</evidence>
<keyword evidence="6" id="KW-0732">Signal</keyword>
<dbReference type="Proteomes" id="UP000031433">
    <property type="component" value="Unassembled WGS sequence"/>
</dbReference>
<sequence>MRHLFTPLLTIVLFLQCAAAAFAAPTLSVDKPFFDFGTIPQGKKLDHVFTLRNKGDAPLSIHRTKSSCGCTVVNLPRTTIEPGGNVELKTTFDSTTFGGKVTKTITVETNDPANPNYTLTLTGIVSEILVVAPRQLNLGQIKAGTSGVFTVTVDNRGARPVKILSVTTPMPQVKVTAGKQSIKPGESTPITISVAPRPEDRFLSGFIIIKTDMPGKPEITVPVYGSVSK</sequence>
<name>A0A0C1TKW6_9BACT</name>
<dbReference type="Pfam" id="PF22544">
    <property type="entry name" value="HYDIN_VesB_CFA65-like_Ig"/>
    <property type="match status" value="1"/>
</dbReference>
<dbReference type="AlphaFoldDB" id="A0A0C1TKW6"/>
<proteinExistence type="predicted"/>
<evidence type="ECO:0000256" key="5">
    <source>
        <dbReference type="ARBA" id="ARBA00023273"/>
    </source>
</evidence>
<dbReference type="InterPro" id="IPR011467">
    <property type="entry name" value="DUF1573"/>
</dbReference>
<organism evidence="8 9">
    <name type="scientific">Geobacter soli</name>
    <dbReference type="NCBI Taxonomy" id="1510391"/>
    <lineage>
        <taxon>Bacteria</taxon>
        <taxon>Pseudomonadati</taxon>
        <taxon>Thermodesulfobacteriota</taxon>
        <taxon>Desulfuromonadia</taxon>
        <taxon>Geobacterales</taxon>
        <taxon>Geobacteraceae</taxon>
        <taxon>Geobacter</taxon>
    </lineage>
</organism>
<evidence type="ECO:0000256" key="6">
    <source>
        <dbReference type="SAM" id="SignalP"/>
    </source>
</evidence>
<keyword evidence="4" id="KW-0969">Cilium</keyword>
<dbReference type="EMBL" id="JXBL01000001">
    <property type="protein sequence ID" value="KIE41454.1"/>
    <property type="molecule type" value="Genomic_DNA"/>
</dbReference>
<comment type="caution">
    <text evidence="8">The sequence shown here is derived from an EMBL/GenBank/DDBJ whole genome shotgun (WGS) entry which is preliminary data.</text>
</comment>
<keyword evidence="9" id="KW-1185">Reference proteome</keyword>
<feature type="signal peptide" evidence="6">
    <location>
        <begin position="1"/>
        <end position="23"/>
    </location>
</feature>
<gene>
    <name evidence="8" type="ORF">SE37_01810</name>
</gene>
<dbReference type="GO" id="GO:0005737">
    <property type="term" value="C:cytoplasm"/>
    <property type="evidence" value="ECO:0007669"/>
    <property type="project" value="UniProtKB-SubCell"/>
</dbReference>
<dbReference type="NCBIfam" id="NF012200">
    <property type="entry name" value="choice_anch_D"/>
    <property type="match status" value="2"/>
</dbReference>
<evidence type="ECO:0000256" key="2">
    <source>
        <dbReference type="ARBA" id="ARBA00004496"/>
    </source>
</evidence>
<keyword evidence="3" id="KW-0963">Cytoplasm</keyword>
<dbReference type="Pfam" id="PF07610">
    <property type="entry name" value="DUF1573"/>
    <property type="match status" value="1"/>
</dbReference>